<dbReference type="InterPro" id="IPR033248">
    <property type="entry name" value="Transketolase_C"/>
</dbReference>
<dbReference type="PANTHER" id="PTHR43825">
    <property type="entry name" value="PYRUVATE DEHYDROGENASE E1 COMPONENT"/>
    <property type="match status" value="1"/>
</dbReference>
<evidence type="ECO:0000256" key="1">
    <source>
        <dbReference type="ARBA" id="ARBA00001964"/>
    </source>
</evidence>
<evidence type="ECO:0000256" key="2">
    <source>
        <dbReference type="ARBA" id="ARBA00007131"/>
    </source>
</evidence>
<evidence type="ECO:0000313" key="5">
    <source>
        <dbReference type="EMBL" id="RKL68362.1"/>
    </source>
</evidence>
<dbReference type="InterPro" id="IPR009014">
    <property type="entry name" value="Transketo_C/PFOR_II"/>
</dbReference>
<dbReference type="SMART" id="SM00861">
    <property type="entry name" value="Transket_pyr"/>
    <property type="match status" value="1"/>
</dbReference>
<dbReference type="AlphaFoldDB" id="A0A3A9KCV4"/>
<gene>
    <name evidence="5" type="ORF">CR203_07735</name>
</gene>
<accession>A0A3A9KCV4</accession>
<dbReference type="CDD" id="cd07033">
    <property type="entry name" value="TPP_PYR_DXS_TK_like"/>
    <property type="match status" value="1"/>
</dbReference>
<reference evidence="5 6" key="1">
    <citation type="submission" date="2017-10" db="EMBL/GenBank/DDBJ databases">
        <title>Bacillus sp. nov., a halophilic bacterium isolated from a Keqin Lake.</title>
        <authorList>
            <person name="Wang H."/>
        </authorList>
    </citation>
    <scope>NUCLEOTIDE SEQUENCE [LARGE SCALE GENOMIC DNA]</scope>
    <source>
        <strain evidence="5 6">KCTC 13187</strain>
    </source>
</reference>
<evidence type="ECO:0000256" key="3">
    <source>
        <dbReference type="ARBA" id="ARBA00023052"/>
    </source>
</evidence>
<sequence length="322" mass="34952">MNNVLLQKVEGNKIHNRKVASETLLELAKKDRDILVLTSDSRGSASLVPFADALPEQLVEVGIAEQNIVGIAAGLASAGKKPFVASPACFLSMRSIEQIKVDVAYSQMNVKLIGISGGVSYGALGMTHHSLQDLAVTRAIPGLHVMMPADRHETKKMFQALVNYETPVYVRIGRNPVNDCYQSDEYEFEIGKAVTMNEGNDITFIAIGETVRIALDSAEKLAQVGIHCRVINMHTIKPLDEEVIIKAAKETGNIITLEEHSVYGGLGSAVTEVVSQNYPVPVRILGIHDEPAVTGKTPEVFNHYGLSVESVSKVTKEMINYG</sequence>
<feature type="domain" description="Transketolase-like pyrimidine-binding" evidence="4">
    <location>
        <begin position="14"/>
        <end position="179"/>
    </location>
</feature>
<dbReference type="InterPro" id="IPR029061">
    <property type="entry name" value="THDP-binding"/>
</dbReference>
<comment type="cofactor">
    <cofactor evidence="1">
        <name>thiamine diphosphate</name>
        <dbReference type="ChEBI" id="CHEBI:58937"/>
    </cofactor>
</comment>
<protein>
    <submittedName>
        <fullName evidence="5">Transketolase</fullName>
    </submittedName>
</protein>
<dbReference type="Gene3D" id="3.40.50.970">
    <property type="match status" value="1"/>
</dbReference>
<dbReference type="Proteomes" id="UP000281498">
    <property type="component" value="Unassembled WGS sequence"/>
</dbReference>
<dbReference type="InterPro" id="IPR005475">
    <property type="entry name" value="Transketolase-like_Pyr-bd"/>
</dbReference>
<dbReference type="FunFam" id="3.40.50.970:FF:000129">
    <property type="entry name" value="Transketolase"/>
    <property type="match status" value="1"/>
</dbReference>
<dbReference type="EMBL" id="PDOE01000002">
    <property type="protein sequence ID" value="RKL68362.1"/>
    <property type="molecule type" value="Genomic_DNA"/>
</dbReference>
<keyword evidence="6" id="KW-1185">Reference proteome</keyword>
<dbReference type="PANTHER" id="PTHR43825:SF1">
    <property type="entry name" value="TRANSKETOLASE-LIKE PYRIMIDINE-BINDING DOMAIN-CONTAINING PROTEIN"/>
    <property type="match status" value="1"/>
</dbReference>
<dbReference type="Pfam" id="PF02779">
    <property type="entry name" value="Transket_pyr"/>
    <property type="match status" value="1"/>
</dbReference>
<comment type="caution">
    <text evidence="5">The sequence shown here is derived from an EMBL/GenBank/DDBJ whole genome shotgun (WGS) entry which is preliminary data.</text>
</comment>
<dbReference type="Gene3D" id="3.40.50.920">
    <property type="match status" value="1"/>
</dbReference>
<organism evidence="5 6">
    <name type="scientific">Salipaludibacillus neizhouensis</name>
    <dbReference type="NCBI Taxonomy" id="885475"/>
    <lineage>
        <taxon>Bacteria</taxon>
        <taxon>Bacillati</taxon>
        <taxon>Bacillota</taxon>
        <taxon>Bacilli</taxon>
        <taxon>Bacillales</taxon>
        <taxon>Bacillaceae</taxon>
    </lineage>
</organism>
<name>A0A3A9KCV4_9BACI</name>
<evidence type="ECO:0000313" key="6">
    <source>
        <dbReference type="Proteomes" id="UP000281498"/>
    </source>
</evidence>
<proteinExistence type="inferred from homology"/>
<dbReference type="RefSeq" id="WP_110938702.1">
    <property type="nucleotide sequence ID" value="NZ_KZ614147.1"/>
</dbReference>
<dbReference type="InterPro" id="IPR051157">
    <property type="entry name" value="PDH/Transketolase"/>
</dbReference>
<comment type="similarity">
    <text evidence="2">Belongs to the transketolase family.</text>
</comment>
<evidence type="ECO:0000259" key="4">
    <source>
        <dbReference type="SMART" id="SM00861"/>
    </source>
</evidence>
<dbReference type="OrthoDB" id="9803371at2"/>
<dbReference type="Pfam" id="PF02780">
    <property type="entry name" value="Transketolase_C"/>
    <property type="match status" value="1"/>
</dbReference>
<keyword evidence="3" id="KW-0786">Thiamine pyrophosphate</keyword>
<dbReference type="SUPFAM" id="SSF52518">
    <property type="entry name" value="Thiamin diphosphate-binding fold (THDP-binding)"/>
    <property type="match status" value="1"/>
</dbReference>
<dbReference type="SUPFAM" id="SSF52922">
    <property type="entry name" value="TK C-terminal domain-like"/>
    <property type="match status" value="1"/>
</dbReference>